<comment type="caution">
    <text evidence="2">The sequence shown here is derived from an EMBL/GenBank/DDBJ whole genome shotgun (WGS) entry which is preliminary data.</text>
</comment>
<feature type="transmembrane region" description="Helical" evidence="1">
    <location>
        <begin position="183"/>
        <end position="204"/>
    </location>
</feature>
<sequence length="353" mass="41302">MREIYIKSFVAPFYKAFLGFFVMVLLIVGVFMEYKQHILVAERLLQSDFGYIFLLLGFVTYSFFQIRFLLLLLNEPTCRIFQNLAFLSKKDFLSFYFIQWISNNLMIWIYGLFLTFISLGLDASLKVLVLWITLFLIFAIGLVLLYQKVQKPIPEHIITQSKLFPIVPYPFWFVTHLKTDRPLLILGIKALSVLLLNGFLFSFSSGSYDLRWLQFGLLCSAYIHIPIWIDKVEFDQDQLAYFRNFPRSLSTKIRDHLINAALLLFPEVLILLIKFGWLGLSLDLVTLCGFWLVLNLALFGLIQWRSFQMGWVRMALIAFFAIFLLTIYSIPVIVIVVFVTFFFLGRIRSPQCL</sequence>
<keyword evidence="1" id="KW-0812">Transmembrane</keyword>
<keyword evidence="1" id="KW-1133">Transmembrane helix</keyword>
<feature type="transmembrane region" description="Helical" evidence="1">
    <location>
        <begin position="257"/>
        <end position="278"/>
    </location>
</feature>
<gene>
    <name evidence="2" type="ORF">E1898_12485</name>
</gene>
<accession>A0A4R5UVX3</accession>
<name>A0A4R5UVX3_9BACT</name>
<feature type="transmembrane region" description="Helical" evidence="1">
    <location>
        <begin position="284"/>
        <end position="304"/>
    </location>
</feature>
<feature type="transmembrane region" description="Helical" evidence="1">
    <location>
        <begin position="12"/>
        <end position="31"/>
    </location>
</feature>
<evidence type="ECO:0000313" key="2">
    <source>
        <dbReference type="EMBL" id="TDK43420.1"/>
    </source>
</evidence>
<dbReference type="EMBL" id="SMUW01000035">
    <property type="protein sequence ID" value="TDK43420.1"/>
    <property type="molecule type" value="Genomic_DNA"/>
</dbReference>
<protein>
    <submittedName>
        <fullName evidence="2">Uncharacterized protein</fullName>
    </submittedName>
</protein>
<evidence type="ECO:0000313" key="3">
    <source>
        <dbReference type="Proteomes" id="UP000295438"/>
    </source>
</evidence>
<feature type="transmembrane region" description="Helical" evidence="1">
    <location>
        <begin position="93"/>
        <end position="121"/>
    </location>
</feature>
<feature type="transmembrane region" description="Helical" evidence="1">
    <location>
        <begin position="316"/>
        <end position="344"/>
    </location>
</feature>
<keyword evidence="1" id="KW-0472">Membrane</keyword>
<organism evidence="2 3">
    <name type="scientific">Algoriphagus formosus</name>
    <dbReference type="NCBI Taxonomy" id="2007308"/>
    <lineage>
        <taxon>Bacteria</taxon>
        <taxon>Pseudomonadati</taxon>
        <taxon>Bacteroidota</taxon>
        <taxon>Cytophagia</taxon>
        <taxon>Cytophagales</taxon>
        <taxon>Cyclobacteriaceae</taxon>
        <taxon>Algoriphagus</taxon>
    </lineage>
</organism>
<reference evidence="2 3" key="1">
    <citation type="submission" date="2019-03" db="EMBL/GenBank/DDBJ databases">
        <title>Algoriphagus aquimaris sp. nov., isolated form marine sediment in Pohang, Korea.</title>
        <authorList>
            <person name="Kim J."/>
            <person name="Yoon S.-H."/>
            <person name="Lee S.-S."/>
        </authorList>
    </citation>
    <scope>NUCLEOTIDE SEQUENCE [LARGE SCALE GENOMIC DNA]</scope>
    <source>
        <strain evidence="2 3">F21</strain>
    </source>
</reference>
<dbReference type="Proteomes" id="UP000295438">
    <property type="component" value="Unassembled WGS sequence"/>
</dbReference>
<feature type="transmembrane region" description="Helical" evidence="1">
    <location>
        <begin position="127"/>
        <end position="146"/>
    </location>
</feature>
<dbReference type="AlphaFoldDB" id="A0A4R5UVX3"/>
<evidence type="ECO:0000256" key="1">
    <source>
        <dbReference type="SAM" id="Phobius"/>
    </source>
</evidence>
<proteinExistence type="predicted"/>
<dbReference type="RefSeq" id="WP_133391119.1">
    <property type="nucleotide sequence ID" value="NZ_SMUW01000035.1"/>
</dbReference>
<keyword evidence="3" id="KW-1185">Reference proteome</keyword>
<feature type="transmembrane region" description="Helical" evidence="1">
    <location>
        <begin position="51"/>
        <end position="73"/>
    </location>
</feature>